<evidence type="ECO:0000313" key="8">
    <source>
        <dbReference type="EMBL" id="KAL2505493.1"/>
    </source>
</evidence>
<proteinExistence type="predicted"/>
<dbReference type="InterPro" id="IPR041373">
    <property type="entry name" value="RT_RNaseH"/>
</dbReference>
<evidence type="ECO:0000256" key="1">
    <source>
        <dbReference type="ARBA" id="ARBA00022679"/>
    </source>
</evidence>
<protein>
    <submittedName>
        <fullName evidence="8">Mitochondrial protein-like</fullName>
    </submittedName>
</protein>
<dbReference type="PANTHER" id="PTHR34072:SF41">
    <property type="entry name" value="REVERSE TRANSCRIPTASE_RETROTRANSPOSON-DERIVED PROTEIN RNASE H-LIKE DOMAIN-CONTAINING PROTEIN"/>
    <property type="match status" value="1"/>
</dbReference>
<name>A0ABD1SYL1_9LAMI</name>
<evidence type="ECO:0000256" key="2">
    <source>
        <dbReference type="ARBA" id="ARBA00022695"/>
    </source>
</evidence>
<evidence type="ECO:0000313" key="9">
    <source>
        <dbReference type="Proteomes" id="UP001604336"/>
    </source>
</evidence>
<organism evidence="8 9">
    <name type="scientific">Abeliophyllum distichum</name>
    <dbReference type="NCBI Taxonomy" id="126358"/>
    <lineage>
        <taxon>Eukaryota</taxon>
        <taxon>Viridiplantae</taxon>
        <taxon>Streptophyta</taxon>
        <taxon>Embryophyta</taxon>
        <taxon>Tracheophyta</taxon>
        <taxon>Spermatophyta</taxon>
        <taxon>Magnoliopsida</taxon>
        <taxon>eudicotyledons</taxon>
        <taxon>Gunneridae</taxon>
        <taxon>Pentapetalae</taxon>
        <taxon>asterids</taxon>
        <taxon>lamiids</taxon>
        <taxon>Lamiales</taxon>
        <taxon>Oleaceae</taxon>
        <taxon>Forsythieae</taxon>
        <taxon>Abeliophyllum</taxon>
    </lineage>
</organism>
<keyword evidence="9" id="KW-1185">Reference proteome</keyword>
<dbReference type="PANTHER" id="PTHR34072">
    <property type="entry name" value="ENZYMATIC POLYPROTEIN-RELATED"/>
    <property type="match status" value="1"/>
</dbReference>
<feature type="domain" description="Reverse transcriptase RNase H-like" evidence="7">
    <location>
        <begin position="2"/>
        <end position="85"/>
    </location>
</feature>
<dbReference type="GO" id="GO:0003964">
    <property type="term" value="F:RNA-directed DNA polymerase activity"/>
    <property type="evidence" value="ECO:0007669"/>
    <property type="project" value="UniProtKB-KW"/>
</dbReference>
<dbReference type="Proteomes" id="UP001604336">
    <property type="component" value="Unassembled WGS sequence"/>
</dbReference>
<evidence type="ECO:0000256" key="6">
    <source>
        <dbReference type="ARBA" id="ARBA00022918"/>
    </source>
</evidence>
<dbReference type="GO" id="GO:0016787">
    <property type="term" value="F:hydrolase activity"/>
    <property type="evidence" value="ECO:0007669"/>
    <property type="project" value="UniProtKB-KW"/>
</dbReference>
<keyword evidence="5" id="KW-0378">Hydrolase</keyword>
<sequence length="158" mass="18653">MAKAFEVQTGASYLSLGRVLEQEMHSVAYESRKQNNAESCYSVHEKELLVVVYYLKVWRHYLLRSPFIVKTDNTAVSYFMLQSKLLSKERCYYNHKGLNTETSREGPYNTLFSRLHQVEKNSTVLDGWRSIEDKRNCLYVPKCRDLRKFLIPECHDML</sequence>
<dbReference type="InterPro" id="IPR043502">
    <property type="entry name" value="DNA/RNA_pol_sf"/>
</dbReference>
<dbReference type="Pfam" id="PF17917">
    <property type="entry name" value="RT_RNaseH"/>
    <property type="match status" value="1"/>
</dbReference>
<evidence type="ECO:0000256" key="3">
    <source>
        <dbReference type="ARBA" id="ARBA00022722"/>
    </source>
</evidence>
<evidence type="ECO:0000259" key="7">
    <source>
        <dbReference type="Pfam" id="PF17917"/>
    </source>
</evidence>
<reference evidence="9" key="1">
    <citation type="submission" date="2024-07" db="EMBL/GenBank/DDBJ databases">
        <title>Two chromosome-level genome assemblies of Korean endemic species Abeliophyllum distichum and Forsythia ovata (Oleaceae).</title>
        <authorList>
            <person name="Jang H."/>
        </authorList>
    </citation>
    <scope>NUCLEOTIDE SEQUENCE [LARGE SCALE GENOMIC DNA]</scope>
</reference>
<keyword evidence="4" id="KW-0255">Endonuclease</keyword>
<evidence type="ECO:0000256" key="4">
    <source>
        <dbReference type="ARBA" id="ARBA00022759"/>
    </source>
</evidence>
<accession>A0ABD1SYL1</accession>
<gene>
    <name evidence="8" type="ORF">Adt_21114</name>
</gene>
<dbReference type="SUPFAM" id="SSF56672">
    <property type="entry name" value="DNA/RNA polymerases"/>
    <property type="match status" value="1"/>
</dbReference>
<keyword evidence="6" id="KW-0695">RNA-directed DNA polymerase</keyword>
<keyword evidence="1" id="KW-0808">Transferase</keyword>
<dbReference type="AlphaFoldDB" id="A0ABD1SYL1"/>
<dbReference type="EMBL" id="JBFOLK010000006">
    <property type="protein sequence ID" value="KAL2505493.1"/>
    <property type="molecule type" value="Genomic_DNA"/>
</dbReference>
<comment type="caution">
    <text evidence="8">The sequence shown here is derived from an EMBL/GenBank/DDBJ whole genome shotgun (WGS) entry which is preliminary data.</text>
</comment>
<dbReference type="GO" id="GO:0004519">
    <property type="term" value="F:endonuclease activity"/>
    <property type="evidence" value="ECO:0007669"/>
    <property type="project" value="UniProtKB-KW"/>
</dbReference>
<keyword evidence="2" id="KW-0548">Nucleotidyltransferase</keyword>
<evidence type="ECO:0000256" key="5">
    <source>
        <dbReference type="ARBA" id="ARBA00022801"/>
    </source>
</evidence>
<keyword evidence="3" id="KW-0540">Nuclease</keyword>